<dbReference type="KEGG" id="vg:40088205"/>
<dbReference type="Proteomes" id="UP000223025">
    <property type="component" value="Segment"/>
</dbReference>
<accession>A0A2L0UZK8</accession>
<proteinExistence type="predicted"/>
<sequence length="117" mass="12908">MTKTVAQNLNTLANDINGCTGITFCEKSAGDGLVYAITTSYKKYCVLDFRCPLIEGVKGLKTIETIILNRAEKTSKAILIIFDEFNGATTEMKENIKTLISSLNESGFFHFVVIETN</sequence>
<protein>
    <submittedName>
        <fullName evidence="1">Uncharacterized protein</fullName>
    </submittedName>
</protein>
<evidence type="ECO:0000313" key="1">
    <source>
        <dbReference type="EMBL" id="AUZ94984.1"/>
    </source>
</evidence>
<evidence type="ECO:0000313" key="2">
    <source>
        <dbReference type="Proteomes" id="UP000223025"/>
    </source>
</evidence>
<keyword evidence="2" id="KW-1185">Reference proteome</keyword>
<dbReference type="RefSeq" id="YP_009611867.1">
    <property type="nucleotide sequence ID" value="NC_042013.1"/>
</dbReference>
<dbReference type="EMBL" id="MF403008">
    <property type="protein sequence ID" value="AUZ94984.1"/>
    <property type="molecule type" value="Genomic_DNA"/>
</dbReference>
<name>A0A2L0UZK8_9CAUD</name>
<dbReference type="GeneID" id="40088205"/>
<reference evidence="1 2" key="1">
    <citation type="submission" date="2017-06" db="EMBL/GenBank/DDBJ databases">
        <authorList>
            <person name="Kim H.J."/>
            <person name="Triplett B.A."/>
        </authorList>
    </citation>
    <scope>NUCLEOTIDE SEQUENCE [LARGE SCALE GENOMIC DNA]</scope>
</reference>
<organism evidence="1 2">
    <name type="scientific">Agrobacterium phage Atu_ph07</name>
    <dbReference type="NCBI Taxonomy" id="2024264"/>
    <lineage>
        <taxon>Viruses</taxon>
        <taxon>Duplodnaviria</taxon>
        <taxon>Heunggongvirae</taxon>
        <taxon>Uroviricota</taxon>
        <taxon>Caudoviricetes</taxon>
        <taxon>Polybotosvirus</taxon>
        <taxon>Polybotosvirus Atuph07</taxon>
    </lineage>
</organism>